<comment type="caution">
    <text evidence="1">The sequence shown here is derived from an EMBL/GenBank/DDBJ whole genome shotgun (WGS) entry which is preliminary data.</text>
</comment>
<dbReference type="HOGENOM" id="CLU_1193201_0_0_11"/>
<sequence>MYKPKMVSAVLYKHALVILAILGIVTALIPAATADQAKGDNSESRVQLEANGTTITKMTDLELSGFLRDHEPDIQPDSGYEYDPDSAVGWYTENSGVYISYNLIGDEALRFGTVGTLFEQDGSQVQNEIIAVGNEEGGTGKTWTDHQLVAEENFSESDADETLVPQANAFTRFSDCMDSKGVPGWVINAISIGCAAVCAVTLGTGCVACIAGLAGTYSTNIGYCVAKASKGE</sequence>
<protein>
    <submittedName>
        <fullName evidence="1">Uncharacterized protein</fullName>
    </submittedName>
</protein>
<keyword evidence="2" id="KW-1185">Reference proteome</keyword>
<evidence type="ECO:0000313" key="2">
    <source>
        <dbReference type="Proteomes" id="UP000003020"/>
    </source>
</evidence>
<organism evidence="1 2">
    <name type="scientific">Corynebacterium pseudogenitalium ATCC 33035</name>
    <dbReference type="NCBI Taxonomy" id="525264"/>
    <lineage>
        <taxon>Bacteria</taxon>
        <taxon>Bacillati</taxon>
        <taxon>Actinomycetota</taxon>
        <taxon>Actinomycetes</taxon>
        <taxon>Mycobacteriales</taxon>
        <taxon>Corynebacteriaceae</taxon>
        <taxon>Corynebacterium</taxon>
    </lineage>
</organism>
<name>E2S7B9_9CORY</name>
<dbReference type="EMBL" id="ABYQ02000015">
    <property type="protein sequence ID" value="EFQ79407.1"/>
    <property type="molecule type" value="Genomic_DNA"/>
</dbReference>
<dbReference type="OrthoDB" id="4978880at2"/>
<dbReference type="Proteomes" id="UP000003020">
    <property type="component" value="Unassembled WGS sequence"/>
</dbReference>
<dbReference type="AlphaFoldDB" id="E2S7B9"/>
<gene>
    <name evidence="1" type="ORF">HMPREF0305_12421</name>
</gene>
<proteinExistence type="predicted"/>
<reference evidence="1 2" key="1">
    <citation type="submission" date="2010-08" db="EMBL/GenBank/DDBJ databases">
        <authorList>
            <person name="Muzny D."/>
            <person name="Qin X."/>
            <person name="Buhay C."/>
            <person name="Dugan-Rocha S."/>
            <person name="Ding Y."/>
            <person name="Chen G."/>
            <person name="Hawes A."/>
            <person name="Holder M."/>
            <person name="Jhangiani S."/>
            <person name="Johnson A."/>
            <person name="Khan Z."/>
            <person name="Li Z."/>
            <person name="Liu W."/>
            <person name="Liu X."/>
            <person name="Perez L."/>
            <person name="Shen H."/>
            <person name="Wang Q."/>
            <person name="Watt J."/>
            <person name="Xi L."/>
            <person name="Xin Y."/>
            <person name="Zhou J."/>
            <person name="Deng J."/>
            <person name="Jiang H."/>
            <person name="Liu Y."/>
            <person name="Qu J."/>
            <person name="Song X.-Z."/>
            <person name="Zhang L."/>
            <person name="Villasana D."/>
            <person name="Johnson A."/>
            <person name="Liu J."/>
            <person name="Liyanage D."/>
            <person name="Lorensuhewa L."/>
            <person name="Robinson T."/>
            <person name="Song A."/>
            <person name="Song B.-B."/>
            <person name="Dinh H."/>
            <person name="Thornton R."/>
            <person name="Coyle M."/>
            <person name="Francisco L."/>
            <person name="Jackson L."/>
            <person name="Javaid M."/>
            <person name="Korchina V."/>
            <person name="Kovar C."/>
            <person name="Mata R."/>
            <person name="Mathew T."/>
            <person name="Ngo R."/>
            <person name="Nguyen L."/>
            <person name="Nguyen N."/>
            <person name="Okwuonu G."/>
            <person name="Ongeri F."/>
            <person name="Pham C."/>
            <person name="Simmons D."/>
            <person name="Wilczek-Boney K."/>
            <person name="Hale W."/>
            <person name="Jakkamsetti A."/>
            <person name="Pham P."/>
            <person name="Ruth R."/>
            <person name="San Lucas F."/>
            <person name="Warren J."/>
            <person name="Zhang J."/>
            <person name="Zhao Z."/>
            <person name="Zhou C."/>
            <person name="Zhu D."/>
            <person name="Lee S."/>
            <person name="Bess C."/>
            <person name="Blankenburg K."/>
            <person name="Forbes L."/>
            <person name="Fu Q."/>
            <person name="Gubbala S."/>
            <person name="Hirani K."/>
            <person name="Jayaseelan J.C."/>
            <person name="Lara F."/>
            <person name="Munidasa M."/>
            <person name="Palculict T."/>
            <person name="Patil S."/>
            <person name="Pu L.-L."/>
            <person name="Saada N."/>
            <person name="Tang L."/>
            <person name="Weissenberger G."/>
            <person name="Zhu Y."/>
            <person name="Hemphill L."/>
            <person name="Shang Y."/>
            <person name="Youmans B."/>
            <person name="Ayvaz T."/>
            <person name="Ross M."/>
            <person name="Santibanez J."/>
            <person name="Aqrawi P."/>
            <person name="Gross S."/>
            <person name="Joshi V."/>
            <person name="Fowler G."/>
            <person name="Nazareth L."/>
            <person name="Reid J."/>
            <person name="Worley K."/>
            <person name="Petrosino J."/>
            <person name="Highlander S."/>
            <person name="Gibbs R."/>
        </authorList>
    </citation>
    <scope>NUCLEOTIDE SEQUENCE [LARGE SCALE GENOMIC DNA]</scope>
    <source>
        <strain evidence="1 2">ATCC 33035</strain>
    </source>
</reference>
<accession>E2S7B9</accession>
<evidence type="ECO:0000313" key="1">
    <source>
        <dbReference type="EMBL" id="EFQ79407.1"/>
    </source>
</evidence>
<dbReference type="eggNOG" id="ENOG5033FC8">
    <property type="taxonomic scope" value="Bacteria"/>
</dbReference>